<evidence type="ECO:0008006" key="3">
    <source>
        <dbReference type="Google" id="ProtNLM"/>
    </source>
</evidence>
<dbReference type="EMBL" id="BTSY01000005">
    <property type="protein sequence ID" value="GMT28998.1"/>
    <property type="molecule type" value="Genomic_DNA"/>
</dbReference>
<feature type="non-terminal residue" evidence="1">
    <location>
        <position position="1"/>
    </location>
</feature>
<evidence type="ECO:0000313" key="2">
    <source>
        <dbReference type="Proteomes" id="UP001432322"/>
    </source>
</evidence>
<protein>
    <recommendedName>
        <fullName evidence="3">BTB domain-containing protein</fullName>
    </recommendedName>
</protein>
<name>A0AAV5WBT1_9BILA</name>
<organism evidence="1 2">
    <name type="scientific">Pristionchus fissidentatus</name>
    <dbReference type="NCBI Taxonomy" id="1538716"/>
    <lineage>
        <taxon>Eukaryota</taxon>
        <taxon>Metazoa</taxon>
        <taxon>Ecdysozoa</taxon>
        <taxon>Nematoda</taxon>
        <taxon>Chromadorea</taxon>
        <taxon>Rhabditida</taxon>
        <taxon>Rhabditina</taxon>
        <taxon>Diplogasteromorpha</taxon>
        <taxon>Diplogasteroidea</taxon>
        <taxon>Neodiplogasteridae</taxon>
        <taxon>Pristionchus</taxon>
    </lineage>
</organism>
<accession>A0AAV5WBT1</accession>
<proteinExistence type="predicted"/>
<dbReference type="Proteomes" id="UP001432322">
    <property type="component" value="Unassembled WGS sequence"/>
</dbReference>
<sequence length="454" mass="52830">GPARSDSIQGLQQMNQTPTALHHLFLSNGQRMRVELIYDPSNWSLYSSVDINTLDELSYEFESKEKYAKFTLESDDLLYRWTPDYRNLSFRVGGVLSFLHGSHRVVSQGKGEKREDEEDAWSRVETITVRIRVERGDQSRWNDSRSFIDLCGSRGVVVRNKKKFIPAEVMGLHSRYFLTMFYGLFDDRKAEWIELHHSLLGILKRSCKVGHTRCYLHMESWEKLGRLLEYSDKFDFVPLFTTLSRAAISKLHMYKLKFTDSDIINIMLCAEFSRKDEIMVLFLNRFYLHESLEDLNDLRSRLFDDLTPLAHNLILEKEKWLERIIHSRPKIRFIFSEGEVVVSFHSDIYPSLDSLLSSLRESGLAIFNKTSVLRCLVTGRRELVLDHRTSYIPAMPVELPLRPTARYLYRASRSCICFHDRSYNSQDRAIIGTVVSGEELIPDITTLVSVSVTQ</sequence>
<reference evidence="1" key="1">
    <citation type="submission" date="2023-10" db="EMBL/GenBank/DDBJ databases">
        <title>Genome assembly of Pristionchus species.</title>
        <authorList>
            <person name="Yoshida K."/>
            <person name="Sommer R.J."/>
        </authorList>
    </citation>
    <scope>NUCLEOTIDE SEQUENCE</scope>
    <source>
        <strain evidence="1">RS5133</strain>
    </source>
</reference>
<comment type="caution">
    <text evidence="1">The sequence shown here is derived from an EMBL/GenBank/DDBJ whole genome shotgun (WGS) entry which is preliminary data.</text>
</comment>
<dbReference type="AlphaFoldDB" id="A0AAV5WBT1"/>
<keyword evidence="2" id="KW-1185">Reference proteome</keyword>
<gene>
    <name evidence="1" type="ORF">PFISCL1PPCAC_20295</name>
</gene>
<evidence type="ECO:0000313" key="1">
    <source>
        <dbReference type="EMBL" id="GMT28998.1"/>
    </source>
</evidence>